<dbReference type="Proteomes" id="UP000887565">
    <property type="component" value="Unplaced"/>
</dbReference>
<proteinExistence type="predicted"/>
<reference evidence="3" key="1">
    <citation type="submission" date="2022-11" db="UniProtKB">
        <authorList>
            <consortium name="WormBaseParasite"/>
        </authorList>
    </citation>
    <scope>IDENTIFICATION</scope>
</reference>
<evidence type="ECO:0000313" key="3">
    <source>
        <dbReference type="WBParaSite" id="nRc.2.0.1.t15686-RA"/>
    </source>
</evidence>
<evidence type="ECO:0000256" key="1">
    <source>
        <dbReference type="SAM" id="MobiDB-lite"/>
    </source>
</evidence>
<dbReference type="WBParaSite" id="nRc.2.0.1.t15686-RA">
    <property type="protein sequence ID" value="nRc.2.0.1.t15686-RA"/>
    <property type="gene ID" value="nRc.2.0.1.g15686"/>
</dbReference>
<dbReference type="AlphaFoldDB" id="A0A915IPF7"/>
<evidence type="ECO:0000313" key="2">
    <source>
        <dbReference type="Proteomes" id="UP000887565"/>
    </source>
</evidence>
<keyword evidence="2" id="KW-1185">Reference proteome</keyword>
<accession>A0A915IPF7</accession>
<sequence length="89" mass="9606">MPEVNVLHVIHVHRINQFSIVVFTDEDLQNVGFGIEVCCNWTLAEAAMASECRRTIRSTSLDNAGIAALEQRPGATSSSPDGLPRAGNV</sequence>
<organism evidence="2 3">
    <name type="scientific">Romanomermis culicivorax</name>
    <name type="common">Nematode worm</name>
    <dbReference type="NCBI Taxonomy" id="13658"/>
    <lineage>
        <taxon>Eukaryota</taxon>
        <taxon>Metazoa</taxon>
        <taxon>Ecdysozoa</taxon>
        <taxon>Nematoda</taxon>
        <taxon>Enoplea</taxon>
        <taxon>Dorylaimia</taxon>
        <taxon>Mermithida</taxon>
        <taxon>Mermithoidea</taxon>
        <taxon>Mermithidae</taxon>
        <taxon>Romanomermis</taxon>
    </lineage>
</organism>
<name>A0A915IPF7_ROMCU</name>
<feature type="region of interest" description="Disordered" evidence="1">
    <location>
        <begin position="67"/>
        <end position="89"/>
    </location>
</feature>
<protein>
    <submittedName>
        <fullName evidence="3">Uncharacterized protein</fullName>
    </submittedName>
</protein>